<protein>
    <submittedName>
        <fullName evidence="2">Uncharacterized protein</fullName>
    </submittedName>
</protein>
<dbReference type="EMBL" id="CP043732">
    <property type="protein sequence ID" value="QMU97831.1"/>
    <property type="molecule type" value="Genomic_DNA"/>
</dbReference>
<feature type="compositionally biased region" description="Basic and acidic residues" evidence="1">
    <location>
        <begin position="40"/>
        <end position="50"/>
    </location>
</feature>
<organism evidence="2 3">
    <name type="scientific">Microbacterium esteraromaticum</name>
    <dbReference type="NCBI Taxonomy" id="57043"/>
    <lineage>
        <taxon>Bacteria</taxon>
        <taxon>Bacillati</taxon>
        <taxon>Actinomycetota</taxon>
        <taxon>Actinomycetes</taxon>
        <taxon>Micrococcales</taxon>
        <taxon>Microbacteriaceae</taxon>
        <taxon>Microbacterium</taxon>
    </lineage>
</organism>
<name>A0A7D7WGU9_9MICO</name>
<sequence>MASLHEYLEDYAARHPGVREEWAERAAKFFAETDDVPDPIEPRDCTKPHPEPAGPNMDLGQCADCWMPIGVMRPDGESFGWHSADCSLPMRHSGYCQPGGVGHAIPDGWKIRG</sequence>
<proteinExistence type="predicted"/>
<reference evidence="2 3" key="1">
    <citation type="journal article" date="2020" name="Front. Microbiol.">
        <title>Design of Bacterial Strain-Specific qPCR Assays Using NGS Data and Publicly Available Resources and Its Application to Track Biocontrol Strains.</title>
        <authorList>
            <person name="Hernandez I."/>
            <person name="Sant C."/>
            <person name="Martinez R."/>
            <person name="Fernandez C."/>
        </authorList>
    </citation>
    <scope>NUCLEOTIDE SEQUENCE [LARGE SCALE GENOMIC DNA]</scope>
    <source>
        <strain evidence="2 3">B24</strain>
    </source>
</reference>
<evidence type="ECO:0000313" key="2">
    <source>
        <dbReference type="EMBL" id="QMU97831.1"/>
    </source>
</evidence>
<evidence type="ECO:0000313" key="3">
    <source>
        <dbReference type="Proteomes" id="UP000515708"/>
    </source>
</evidence>
<gene>
    <name evidence="2" type="ORF">FVO59_11905</name>
</gene>
<feature type="region of interest" description="Disordered" evidence="1">
    <location>
        <begin position="33"/>
        <end position="57"/>
    </location>
</feature>
<evidence type="ECO:0000256" key="1">
    <source>
        <dbReference type="SAM" id="MobiDB-lite"/>
    </source>
</evidence>
<dbReference type="Proteomes" id="UP000515708">
    <property type="component" value="Chromosome"/>
</dbReference>
<dbReference type="RefSeq" id="WP_182252835.1">
    <property type="nucleotide sequence ID" value="NZ_CP043732.1"/>
</dbReference>
<dbReference type="AlphaFoldDB" id="A0A7D7WGU9"/>
<accession>A0A7D7WGU9</accession>